<dbReference type="AlphaFoldDB" id="A0A397TGK1"/>
<feature type="region of interest" description="Disordered" evidence="2">
    <location>
        <begin position="110"/>
        <end position="153"/>
    </location>
</feature>
<feature type="compositionally biased region" description="Basic and acidic residues" evidence="2">
    <location>
        <begin position="138"/>
        <end position="153"/>
    </location>
</feature>
<sequence length="153" mass="17387">MGITVSIEEVTIFEDTMTLQFSSEISTLQEQAKYMNEKLQQTLTERNTLKNEIGVEKAEILLKETGYYESKEYYKETDETDCASMTKIEESDDESITESLNDRFRNLAIPPSMKAIGKRPVSADSPQIGQEGGEGEGEETKAERNRKEKTQKK</sequence>
<feature type="coiled-coil region" evidence="1">
    <location>
        <begin position="25"/>
        <end position="52"/>
    </location>
</feature>
<name>A0A397TGK1_9GLOM</name>
<evidence type="ECO:0000313" key="4">
    <source>
        <dbReference type="Proteomes" id="UP000265703"/>
    </source>
</evidence>
<reference evidence="3 4" key="1">
    <citation type="submission" date="2018-06" db="EMBL/GenBank/DDBJ databases">
        <title>Comparative genomics reveals the genomic features of Rhizophagus irregularis, R. cerebriforme, R. diaphanum and Gigaspora rosea, and their symbiotic lifestyle signature.</title>
        <authorList>
            <person name="Morin E."/>
            <person name="San Clemente H."/>
            <person name="Chen E.C.H."/>
            <person name="De La Providencia I."/>
            <person name="Hainaut M."/>
            <person name="Kuo A."/>
            <person name="Kohler A."/>
            <person name="Murat C."/>
            <person name="Tang N."/>
            <person name="Roy S."/>
            <person name="Loubradou J."/>
            <person name="Henrissat B."/>
            <person name="Grigoriev I.V."/>
            <person name="Corradi N."/>
            <person name="Roux C."/>
            <person name="Martin F.M."/>
        </authorList>
    </citation>
    <scope>NUCLEOTIDE SEQUENCE [LARGE SCALE GENOMIC DNA]</scope>
    <source>
        <strain evidence="3 4">DAOM 227022</strain>
    </source>
</reference>
<evidence type="ECO:0000256" key="1">
    <source>
        <dbReference type="SAM" id="Coils"/>
    </source>
</evidence>
<dbReference type="Proteomes" id="UP000265703">
    <property type="component" value="Unassembled WGS sequence"/>
</dbReference>
<keyword evidence="4" id="KW-1185">Reference proteome</keyword>
<evidence type="ECO:0000256" key="2">
    <source>
        <dbReference type="SAM" id="MobiDB-lite"/>
    </source>
</evidence>
<accession>A0A397TGK1</accession>
<gene>
    <name evidence="3" type="ORF">C1645_735111</name>
</gene>
<organism evidence="3 4">
    <name type="scientific">Glomus cerebriforme</name>
    <dbReference type="NCBI Taxonomy" id="658196"/>
    <lineage>
        <taxon>Eukaryota</taxon>
        <taxon>Fungi</taxon>
        <taxon>Fungi incertae sedis</taxon>
        <taxon>Mucoromycota</taxon>
        <taxon>Glomeromycotina</taxon>
        <taxon>Glomeromycetes</taxon>
        <taxon>Glomerales</taxon>
        <taxon>Glomeraceae</taxon>
        <taxon>Glomus</taxon>
    </lineage>
</organism>
<evidence type="ECO:0000313" key="3">
    <source>
        <dbReference type="EMBL" id="RIA94004.1"/>
    </source>
</evidence>
<proteinExistence type="predicted"/>
<protein>
    <submittedName>
        <fullName evidence="3">Uncharacterized protein</fullName>
    </submittedName>
</protein>
<comment type="caution">
    <text evidence="3">The sequence shown here is derived from an EMBL/GenBank/DDBJ whole genome shotgun (WGS) entry which is preliminary data.</text>
</comment>
<dbReference type="EMBL" id="QKYT01000092">
    <property type="protein sequence ID" value="RIA94004.1"/>
    <property type="molecule type" value="Genomic_DNA"/>
</dbReference>
<keyword evidence="1" id="KW-0175">Coiled coil</keyword>